<accession>A0ABT9D3W8</accession>
<organism evidence="2 3">
    <name type="scientific">Candidatus Phytoplasma bonamiae</name>
    <dbReference type="NCBI Taxonomy" id="2982626"/>
    <lineage>
        <taxon>Bacteria</taxon>
        <taxon>Bacillati</taxon>
        <taxon>Mycoplasmatota</taxon>
        <taxon>Mollicutes</taxon>
        <taxon>Acholeplasmatales</taxon>
        <taxon>Acholeplasmataceae</taxon>
        <taxon>Candidatus Phytoplasma</taxon>
        <taxon>16SrII (Peanut WB group)</taxon>
    </lineage>
</organism>
<sequence>MTLNFNKNISFFSLFFLFCIIIVLIKFFLIQDTNVSDNYHLHQILKNDSIGKSNNTKEKDIISSDFCKFKINPKDFEIIQTYIFSNNYYDKLSIINKITNEEQKIIEKIKNKWNFVLETKIKREKNINDLDIKINNLIKKQELIQSQIEVLENQFFSNPNSLKGKEKLLHQKKINDLKEQYCFNQNRYQKFKQIKFNFVENCNKIIENQKHKLKIELYSFYELM</sequence>
<dbReference type="Proteomes" id="UP001170683">
    <property type="component" value="Unassembled WGS sequence"/>
</dbReference>
<evidence type="ECO:0008006" key="4">
    <source>
        <dbReference type="Google" id="ProtNLM"/>
    </source>
</evidence>
<gene>
    <name evidence="2" type="ORF">OC701_01375</name>
</gene>
<keyword evidence="3" id="KW-1185">Reference proteome</keyword>
<evidence type="ECO:0000256" key="1">
    <source>
        <dbReference type="SAM" id="Phobius"/>
    </source>
</evidence>
<comment type="caution">
    <text evidence="2">The sequence shown here is derived from an EMBL/GenBank/DDBJ whole genome shotgun (WGS) entry which is preliminary data.</text>
</comment>
<protein>
    <recommendedName>
        <fullName evidence="4">Effector</fullName>
    </recommendedName>
</protein>
<proteinExistence type="predicted"/>
<reference evidence="2 3" key="1">
    <citation type="journal article" date="2023" name="Int. J. Syst. Evol. Microbiol.">
        <title>The observation of taxonomic boundaries for the 16SrII and 16SrXXV phytoplasmas using genome-based delimitation.</title>
        <authorList>
            <person name="Rodrigues Jardim B."/>
            <person name="Tran-Nguyen L.T.T."/>
            <person name="Gambley C."/>
            <person name="Al-Sadi A.M."/>
            <person name="Al-Subhi A.M."/>
            <person name="Foissac X."/>
            <person name="Salar P."/>
            <person name="Cai H."/>
            <person name="Yang J.Y."/>
            <person name="Davis R."/>
            <person name="Jones L."/>
            <person name="Rodoni B."/>
            <person name="Constable F.E."/>
        </authorList>
    </citation>
    <scope>NUCLEOTIDE SEQUENCE [LARGE SCALE GENOMIC DNA]</scope>
    <source>
        <strain evidence="2">BAWM-225</strain>
    </source>
</reference>
<keyword evidence="1" id="KW-1133">Transmembrane helix</keyword>
<dbReference type="RefSeq" id="WP_304514320.1">
    <property type="nucleotide sequence ID" value="NZ_JAOSIQ010000010.1"/>
</dbReference>
<keyword evidence="1" id="KW-0472">Membrane</keyword>
<name>A0ABT9D3W8_9MOLU</name>
<keyword evidence="1" id="KW-0812">Transmembrane</keyword>
<feature type="transmembrane region" description="Helical" evidence="1">
    <location>
        <begin position="12"/>
        <end position="30"/>
    </location>
</feature>
<evidence type="ECO:0000313" key="3">
    <source>
        <dbReference type="Proteomes" id="UP001170683"/>
    </source>
</evidence>
<dbReference type="EMBL" id="JAOSIQ010000010">
    <property type="protein sequence ID" value="MDO8064118.1"/>
    <property type="molecule type" value="Genomic_DNA"/>
</dbReference>
<evidence type="ECO:0000313" key="2">
    <source>
        <dbReference type="EMBL" id="MDO8064118.1"/>
    </source>
</evidence>